<evidence type="ECO:0000313" key="8">
    <source>
        <dbReference type="Ensembl" id="ENSOSIP00000042173.1"/>
    </source>
</evidence>
<dbReference type="GeneTree" id="ENSGT00940000160620"/>
<dbReference type="GO" id="GO:0061668">
    <property type="term" value="P:mitochondrial ribosome assembly"/>
    <property type="evidence" value="ECO:0007669"/>
    <property type="project" value="TreeGrafter"/>
</dbReference>
<dbReference type="InterPro" id="IPR007248">
    <property type="entry name" value="Mpv17_PMP22"/>
</dbReference>
<dbReference type="Proteomes" id="UP000694383">
    <property type="component" value="Unplaced"/>
</dbReference>
<reference evidence="8" key="1">
    <citation type="submission" date="2025-08" db="UniProtKB">
        <authorList>
            <consortium name="Ensembl"/>
        </authorList>
    </citation>
    <scope>IDENTIFICATION</scope>
</reference>
<evidence type="ECO:0000256" key="4">
    <source>
        <dbReference type="ARBA" id="ARBA00022989"/>
    </source>
</evidence>
<evidence type="ECO:0000256" key="5">
    <source>
        <dbReference type="ARBA" id="ARBA00023136"/>
    </source>
</evidence>
<comment type="caution">
    <text evidence="6">Lacks conserved residue(s) required for the propagation of feature annotation.</text>
</comment>
<keyword evidence="3 6" id="KW-0812">Transmembrane</keyword>
<comment type="subcellular location">
    <subcellularLocation>
        <location evidence="1">Membrane</location>
        <topology evidence="1">Multi-pass membrane protein</topology>
    </subcellularLocation>
</comment>
<evidence type="ECO:0000256" key="7">
    <source>
        <dbReference type="SAM" id="MobiDB-lite"/>
    </source>
</evidence>
<organism evidence="8 9">
    <name type="scientific">Oryzias sinensis</name>
    <name type="common">Chinese medaka</name>
    <dbReference type="NCBI Taxonomy" id="183150"/>
    <lineage>
        <taxon>Eukaryota</taxon>
        <taxon>Metazoa</taxon>
        <taxon>Chordata</taxon>
        <taxon>Craniata</taxon>
        <taxon>Vertebrata</taxon>
        <taxon>Euteleostomi</taxon>
        <taxon>Actinopterygii</taxon>
        <taxon>Neopterygii</taxon>
        <taxon>Teleostei</taxon>
        <taxon>Neoteleostei</taxon>
        <taxon>Acanthomorphata</taxon>
        <taxon>Ovalentaria</taxon>
        <taxon>Atherinomorphae</taxon>
        <taxon>Beloniformes</taxon>
        <taxon>Adrianichthyidae</taxon>
        <taxon>Oryziinae</taxon>
        <taxon>Oryzias</taxon>
    </lineage>
</organism>
<evidence type="ECO:0000313" key="9">
    <source>
        <dbReference type="Proteomes" id="UP000694383"/>
    </source>
</evidence>
<proteinExistence type="inferred from homology"/>
<protein>
    <submittedName>
        <fullName evidence="8">MPV17 mitochondrial inner membrane protein like 2</fullName>
    </submittedName>
</protein>
<feature type="region of interest" description="Disordered" evidence="7">
    <location>
        <begin position="311"/>
        <end position="336"/>
    </location>
</feature>
<sequence length="336" mass="38888">MLSGIPPWFMLLIIHSCLHLLSVPSLVSGFQLFIVSVFALSPVIFLHGFLSCSSLFLKCLRLPSTIRLHKKKKRLGFHHQAWSPASPTSPVLDSLHALVADILHTLSKDDSFCSPNTMLPRAGKELLVRIRFSWRPLFQGRYLLLTNTLSGGVMLSLGDIVQQTREKRRKPDRVRDWARTGRMFVVGCSLGPLLHYWYLWLDRVYVGKALHTLIKKVLVDQLVASPTLGLWYFLGMDLLEGRTLSQGWAEFRNKFWEFYKVDWCVWPAAQMINFYFLSPKFRVVYINFITLGWDTYLSYLKHRDELKDAEVTDSDRNSVDSEQEEFQSTKPLEEET</sequence>
<reference evidence="8" key="2">
    <citation type="submission" date="2025-09" db="UniProtKB">
        <authorList>
            <consortium name="Ensembl"/>
        </authorList>
    </citation>
    <scope>IDENTIFICATION</scope>
</reference>
<dbReference type="Pfam" id="PF04117">
    <property type="entry name" value="Mpv17_PMP22"/>
    <property type="match status" value="1"/>
</dbReference>
<dbReference type="GO" id="GO:0005739">
    <property type="term" value="C:mitochondrion"/>
    <property type="evidence" value="ECO:0007669"/>
    <property type="project" value="TreeGrafter"/>
</dbReference>
<evidence type="ECO:0000256" key="3">
    <source>
        <dbReference type="ARBA" id="ARBA00022692"/>
    </source>
</evidence>
<comment type="similarity">
    <text evidence="2 6">Belongs to the peroxisomal membrane protein PXMP2/4 family.</text>
</comment>
<dbReference type="PANTHER" id="PTHR11266:SF8">
    <property type="entry name" value="MPV17-LIKE PROTEIN 2"/>
    <property type="match status" value="1"/>
</dbReference>
<keyword evidence="9" id="KW-1185">Reference proteome</keyword>
<name>A0A8C7ZFL2_9TELE</name>
<evidence type="ECO:0000256" key="2">
    <source>
        <dbReference type="ARBA" id="ARBA00006824"/>
    </source>
</evidence>
<keyword evidence="5 6" id="KW-0472">Membrane</keyword>
<dbReference type="PANTHER" id="PTHR11266">
    <property type="entry name" value="PEROXISOMAL MEMBRANE PROTEIN 2, PXMP2 MPV17"/>
    <property type="match status" value="1"/>
</dbReference>
<evidence type="ECO:0000256" key="6">
    <source>
        <dbReference type="RuleBase" id="RU363053"/>
    </source>
</evidence>
<dbReference type="Ensembl" id="ENSOSIT00000044401.1">
    <property type="protein sequence ID" value="ENSOSIP00000042173.1"/>
    <property type="gene ID" value="ENSOSIG00000020381.1"/>
</dbReference>
<dbReference type="GO" id="GO:0016020">
    <property type="term" value="C:membrane"/>
    <property type="evidence" value="ECO:0007669"/>
    <property type="project" value="UniProtKB-SubCell"/>
</dbReference>
<keyword evidence="4 6" id="KW-1133">Transmembrane helix</keyword>
<feature type="transmembrane region" description="Helical" evidence="6">
    <location>
        <begin position="39"/>
        <end position="60"/>
    </location>
</feature>
<dbReference type="AlphaFoldDB" id="A0A8C7ZFL2"/>
<evidence type="ECO:0000256" key="1">
    <source>
        <dbReference type="ARBA" id="ARBA00004141"/>
    </source>
</evidence>
<accession>A0A8C7ZFL2</accession>